<gene>
    <name evidence="2" type="ORF">CP49_02710</name>
</gene>
<proteinExistence type="predicted"/>
<dbReference type="OrthoDB" id="8217271at2"/>
<accession>A0A0R3KZP6</accession>
<keyword evidence="1" id="KW-0732">Signal</keyword>
<evidence type="ECO:0000313" key="2">
    <source>
        <dbReference type="EMBL" id="KRR05423.1"/>
    </source>
</evidence>
<dbReference type="Proteomes" id="UP000051913">
    <property type="component" value="Unassembled WGS sequence"/>
</dbReference>
<dbReference type="RefSeq" id="WP_057851381.1">
    <property type="nucleotide sequence ID" value="NZ_LLXX01000118.1"/>
</dbReference>
<reference evidence="2 3" key="1">
    <citation type="submission" date="2014-03" db="EMBL/GenBank/DDBJ databases">
        <title>Bradyrhizobium valentinum sp. nov., isolated from effective nodules of Lupinus mariae-josephae, a lupine endemic of basic-lime soils in Eastern Spain.</title>
        <authorList>
            <person name="Duran D."/>
            <person name="Rey L."/>
            <person name="Navarro A."/>
            <person name="Busquets A."/>
            <person name="Imperial J."/>
            <person name="Ruiz-Argueso T."/>
        </authorList>
    </citation>
    <scope>NUCLEOTIDE SEQUENCE [LARGE SCALE GENOMIC DNA]</scope>
    <source>
        <strain evidence="2 3">LmjM3</strain>
    </source>
</reference>
<sequence>MRSALTFPVVLLALYASQTAPVRAQACIADQRGGLVCGEGKDALRVFANATSPSKNYAFAWRTSQGLPSGDEIPNNVENVLVRVTDGAVLATLGGTYWETGEIRANRYELIAAWSPDSQAVIEVANSRWDSDSFAYYRIDGATATKLDLRALVEPVMTARLPPRNRQGNSFRVHEDLPVTLDARGRVRFTAMLYAPKGETSNDYKVQVNVRARGGKLSAQVVSMQRVR</sequence>
<feature type="signal peptide" evidence="1">
    <location>
        <begin position="1"/>
        <end position="24"/>
    </location>
</feature>
<organism evidence="2 3">
    <name type="scientific">Bradyrhizobium valentinum</name>
    <dbReference type="NCBI Taxonomy" id="1518501"/>
    <lineage>
        <taxon>Bacteria</taxon>
        <taxon>Pseudomonadati</taxon>
        <taxon>Pseudomonadota</taxon>
        <taxon>Alphaproteobacteria</taxon>
        <taxon>Hyphomicrobiales</taxon>
        <taxon>Nitrobacteraceae</taxon>
        <taxon>Bradyrhizobium</taxon>
    </lineage>
</organism>
<protein>
    <recommendedName>
        <fullName evidence="4">DUF3108 domain-containing protein</fullName>
    </recommendedName>
</protein>
<name>A0A0R3KZP6_9BRAD</name>
<dbReference type="EMBL" id="LLXX01000118">
    <property type="protein sequence ID" value="KRR05423.1"/>
    <property type="molecule type" value="Genomic_DNA"/>
</dbReference>
<keyword evidence="3" id="KW-1185">Reference proteome</keyword>
<evidence type="ECO:0000256" key="1">
    <source>
        <dbReference type="SAM" id="SignalP"/>
    </source>
</evidence>
<evidence type="ECO:0008006" key="4">
    <source>
        <dbReference type="Google" id="ProtNLM"/>
    </source>
</evidence>
<feature type="chain" id="PRO_5009796897" description="DUF3108 domain-containing protein" evidence="1">
    <location>
        <begin position="25"/>
        <end position="228"/>
    </location>
</feature>
<dbReference type="AlphaFoldDB" id="A0A0R3KZP6"/>
<evidence type="ECO:0000313" key="3">
    <source>
        <dbReference type="Proteomes" id="UP000051913"/>
    </source>
</evidence>
<comment type="caution">
    <text evidence="2">The sequence shown here is derived from an EMBL/GenBank/DDBJ whole genome shotgun (WGS) entry which is preliminary data.</text>
</comment>